<sequence length="657" mass="74168">MKETNKRSRGGVAWCPSFVKAGGSLRTVVAVRPRVFRSKIVCSGSFGEEFGRVETAVRRRAPASAWIPRLVRLAEHEAFNVRSASRALMLVRLVAERHSPSERVKLFGQPLSIVVLNGRRGSDVASPRDLASFVFHLCRCTNAGIRLSGARQDLSWWLEAALRQSGQAEALDLWMCIDGARGLTVPTALTEAWFGRMMDLIAAQKLPVRQLVACFHSFASWKDPPTLSLDVSDAWTEEIIRMTDMDGLLDAQDYASTLWALGKLRVRPSNPNVVTRILESLMLQPVDMTQGNGPHYSRMYESFSPEQMSMILHGLAMLRHDERLREPKRAEILQRSISSWIEASKQQMSQFDPKSASLILYSVSLIGTQISGLHEWLHIWALEAGTRNALLFSGPGLVLVINSFARLRVEPHEAFLHRWTTAFDRNLNKMDSRGIAVALHSLAMVHRRPSPQLVRQCCTALRSRSDPISVQSLTLEISALSRFGLDPGSDFLFKWFLDTELALRRGEFQCRSLANVAFALARLRPLLPTTFCEAFLHELELHLHESTPRCLVQFFWAFGSLSELGLRPSNQLREDLHLRVLRNLPRVSPSGLITLSRTLLIFHTEEPGSDLWNRIVESCKATINYNPGDLASNRVILELHDLVRRFERLSDPSRSMR</sequence>
<organism evidence="1">
    <name type="scientific">Compsopogon caeruleus</name>
    <dbReference type="NCBI Taxonomy" id="31354"/>
    <lineage>
        <taxon>Eukaryota</taxon>
        <taxon>Rhodophyta</taxon>
        <taxon>Compsopogonophyceae</taxon>
        <taxon>Compsopogonales</taxon>
        <taxon>Compsopogonaceae</taxon>
        <taxon>Compsopogon</taxon>
    </lineage>
</organism>
<reference evidence="1" key="1">
    <citation type="submission" date="2021-01" db="EMBL/GenBank/DDBJ databases">
        <authorList>
            <person name="Corre E."/>
            <person name="Pelletier E."/>
            <person name="Niang G."/>
            <person name="Scheremetjew M."/>
            <person name="Finn R."/>
            <person name="Kale V."/>
            <person name="Holt S."/>
            <person name="Cochrane G."/>
            <person name="Meng A."/>
            <person name="Brown T."/>
            <person name="Cohen L."/>
        </authorList>
    </citation>
    <scope>NUCLEOTIDE SEQUENCE</scope>
    <source>
        <strain evidence="1">SAG 36.94</strain>
    </source>
</reference>
<accession>A0A7S1TF52</accession>
<protein>
    <submittedName>
        <fullName evidence="1">Uncharacterized protein</fullName>
    </submittedName>
</protein>
<evidence type="ECO:0000313" key="1">
    <source>
        <dbReference type="EMBL" id="CAD9234206.1"/>
    </source>
</evidence>
<dbReference type="AlphaFoldDB" id="A0A7S1TF52"/>
<dbReference type="EMBL" id="HBGH01011341">
    <property type="protein sequence ID" value="CAD9234206.1"/>
    <property type="molecule type" value="Transcribed_RNA"/>
</dbReference>
<gene>
    <name evidence="1" type="ORF">CCAE0312_LOCUS6294</name>
</gene>
<proteinExistence type="predicted"/>
<name>A0A7S1TF52_9RHOD</name>